<dbReference type="InterPro" id="IPR050436">
    <property type="entry name" value="IsdA"/>
</dbReference>
<keyword evidence="2" id="KW-0964">Secreted</keyword>
<evidence type="ECO:0000256" key="1">
    <source>
        <dbReference type="ARBA" id="ARBA00004168"/>
    </source>
</evidence>
<feature type="region of interest" description="Disordered" evidence="5">
    <location>
        <begin position="146"/>
        <end position="259"/>
    </location>
</feature>
<feature type="compositionally biased region" description="Basic and acidic residues" evidence="5">
    <location>
        <begin position="225"/>
        <end position="241"/>
    </location>
</feature>
<keyword evidence="6" id="KW-1133">Transmembrane helix</keyword>
<dbReference type="RefSeq" id="WP_056991355.1">
    <property type="nucleotide sequence ID" value="NZ_JATAAJ010000011.1"/>
</dbReference>
<dbReference type="PROSITE" id="PS50978">
    <property type="entry name" value="NEAT"/>
    <property type="match status" value="1"/>
</dbReference>
<dbReference type="PANTHER" id="PTHR37824">
    <property type="entry name" value="IRON-REGULATED SURFACE DETERMINANT PROTEIN C"/>
    <property type="match status" value="1"/>
</dbReference>
<dbReference type="Proteomes" id="UP000051727">
    <property type="component" value="Unassembled WGS sequence"/>
</dbReference>
<dbReference type="EMBL" id="JQAR01000011">
    <property type="protein sequence ID" value="KRN29902.1"/>
    <property type="molecule type" value="Genomic_DNA"/>
</dbReference>
<evidence type="ECO:0000256" key="5">
    <source>
        <dbReference type="SAM" id="MobiDB-lite"/>
    </source>
</evidence>
<organism evidence="8 9">
    <name type="scientific">Liquorilactobacillus mali</name>
    <dbReference type="NCBI Taxonomy" id="1618"/>
    <lineage>
        <taxon>Bacteria</taxon>
        <taxon>Bacillati</taxon>
        <taxon>Bacillota</taxon>
        <taxon>Bacilli</taxon>
        <taxon>Lactobacillales</taxon>
        <taxon>Lactobacillaceae</taxon>
        <taxon>Liquorilactobacillus</taxon>
    </lineage>
</organism>
<keyword evidence="6" id="KW-0812">Transmembrane</keyword>
<comment type="subcellular location">
    <subcellularLocation>
        <location evidence="1">Secreted</location>
        <location evidence="1">Cell wall</location>
        <topology evidence="1">Peptidoglycan-anchor</topology>
    </subcellularLocation>
</comment>
<evidence type="ECO:0000256" key="3">
    <source>
        <dbReference type="ARBA" id="ARBA00022729"/>
    </source>
</evidence>
<dbReference type="InterPro" id="IPR006635">
    <property type="entry name" value="NEAT_dom"/>
</dbReference>
<dbReference type="InterPro" id="IPR037250">
    <property type="entry name" value="NEAT_dom_sf"/>
</dbReference>
<sequence length="287" mass="30649">MRIKYLLLVAGTFLLVFFMKTIEVSASSYQVNYTIEKYGTSQTSIADAYFVKPATVSVGQGQYNVSITIKTSHDLGSFPVQILNINGQGPQVSKSTSGNEDYYTFSFTTKSVKQSMSGNMKVDIDSMDYHHTYGFTLLMNGGSVPELTSSSSSVSQQSTAQSTAQTIAASSKQNNSSISSSSAANKTASSNSTSSTAATTSSSSVSIESSATSNISSQSTSKTASKKENSSKKTKDKEDKTKKNKNKKKENKNKSKNSNKSVLGFSITAILIGGCVGAWGLIRHYKI</sequence>
<dbReference type="SUPFAM" id="SSF158911">
    <property type="entry name" value="NEAT domain-like"/>
    <property type="match status" value="1"/>
</dbReference>
<dbReference type="PANTHER" id="PTHR37824:SF1">
    <property type="entry name" value="IRON-REGULATED SURFACE DETERMINANT PROTEIN C"/>
    <property type="match status" value="1"/>
</dbReference>
<evidence type="ECO:0000256" key="2">
    <source>
        <dbReference type="ARBA" id="ARBA00022512"/>
    </source>
</evidence>
<dbReference type="Pfam" id="PF05031">
    <property type="entry name" value="NEAT"/>
    <property type="match status" value="1"/>
</dbReference>
<dbReference type="AlphaFoldDB" id="A0A0R2FP23"/>
<dbReference type="OrthoDB" id="2329522at2"/>
<comment type="caution">
    <text evidence="8">The sequence shown here is derived from an EMBL/GenBank/DDBJ whole genome shotgun (WGS) entry which is preliminary data.</text>
</comment>
<gene>
    <name evidence="8" type="ORF">IV36_GL000317</name>
</gene>
<proteinExistence type="predicted"/>
<evidence type="ECO:0000259" key="7">
    <source>
        <dbReference type="PROSITE" id="PS50978"/>
    </source>
</evidence>
<keyword evidence="3" id="KW-0732">Signal</keyword>
<evidence type="ECO:0000313" key="9">
    <source>
        <dbReference type="Proteomes" id="UP000051727"/>
    </source>
</evidence>
<evidence type="ECO:0000256" key="6">
    <source>
        <dbReference type="SAM" id="Phobius"/>
    </source>
</evidence>
<feature type="transmembrane region" description="Helical" evidence="6">
    <location>
        <begin position="262"/>
        <end position="282"/>
    </location>
</feature>
<dbReference type="Gene3D" id="2.60.40.1850">
    <property type="match status" value="1"/>
</dbReference>
<feature type="compositionally biased region" description="Low complexity" evidence="5">
    <location>
        <begin position="148"/>
        <end position="223"/>
    </location>
</feature>
<keyword evidence="2" id="KW-0134">Cell wall</keyword>
<feature type="domain" description="NEAT" evidence="7">
    <location>
        <begin position="24"/>
        <end position="147"/>
    </location>
</feature>
<dbReference type="STRING" id="1618.IV36_GL000317"/>
<evidence type="ECO:0000256" key="4">
    <source>
        <dbReference type="ARBA" id="ARBA00023088"/>
    </source>
</evidence>
<dbReference type="SMART" id="SM00725">
    <property type="entry name" value="NEAT"/>
    <property type="match status" value="1"/>
</dbReference>
<name>A0A0R2FP23_9LACO</name>
<reference evidence="8 9" key="1">
    <citation type="journal article" date="2015" name="Genome Announc.">
        <title>Expanding the biotechnology potential of lactobacilli through comparative genomics of 213 strains and associated genera.</title>
        <authorList>
            <person name="Sun Z."/>
            <person name="Harris H.M."/>
            <person name="McCann A."/>
            <person name="Guo C."/>
            <person name="Argimon S."/>
            <person name="Zhang W."/>
            <person name="Yang X."/>
            <person name="Jeffery I.B."/>
            <person name="Cooney J.C."/>
            <person name="Kagawa T.F."/>
            <person name="Liu W."/>
            <person name="Song Y."/>
            <person name="Salvetti E."/>
            <person name="Wrobel A."/>
            <person name="Rasinkangas P."/>
            <person name="Parkhill J."/>
            <person name="Rea M.C."/>
            <person name="O'Sullivan O."/>
            <person name="Ritari J."/>
            <person name="Douillard F.P."/>
            <person name="Paul Ross R."/>
            <person name="Yang R."/>
            <person name="Briner A.E."/>
            <person name="Felis G.E."/>
            <person name="de Vos W.M."/>
            <person name="Barrangou R."/>
            <person name="Klaenhammer T.R."/>
            <person name="Caufield P.W."/>
            <person name="Cui Y."/>
            <person name="Zhang H."/>
            <person name="O'Toole P.W."/>
        </authorList>
    </citation>
    <scope>NUCLEOTIDE SEQUENCE [LARGE SCALE GENOMIC DNA]</scope>
    <source>
        <strain evidence="8 9">ATCC 27304</strain>
    </source>
</reference>
<accession>A0A0R2FP23</accession>
<dbReference type="PATRIC" id="fig|1618.3.peg.317"/>
<feature type="compositionally biased region" description="Basic residues" evidence="5">
    <location>
        <begin position="242"/>
        <end position="257"/>
    </location>
</feature>
<keyword evidence="4" id="KW-0572">Peptidoglycan-anchor</keyword>
<keyword evidence="6" id="KW-0472">Membrane</keyword>
<protein>
    <submittedName>
        <fullName evidence="8">Cell surface protein</fullName>
    </submittedName>
</protein>
<evidence type="ECO:0000313" key="8">
    <source>
        <dbReference type="EMBL" id="KRN29902.1"/>
    </source>
</evidence>
<dbReference type="CDD" id="cd06920">
    <property type="entry name" value="NEAT"/>
    <property type="match status" value="1"/>
</dbReference>